<gene>
    <name evidence="3" type="ORF">H6B30_10020</name>
</gene>
<organism evidence="3 4">
    <name type="scientific">Marseilla massiliensis</name>
    <dbReference type="NCBI Taxonomy" id="1841864"/>
    <lineage>
        <taxon>Bacteria</taxon>
        <taxon>Pseudomonadati</taxon>
        <taxon>Bacteroidota</taxon>
        <taxon>Bacteroidia</taxon>
        <taxon>Bacteroidales</taxon>
        <taxon>Prevotellaceae</taxon>
        <taxon>Marseilla</taxon>
    </lineage>
</organism>
<dbReference type="Pfam" id="PF13439">
    <property type="entry name" value="Glyco_transf_4"/>
    <property type="match status" value="1"/>
</dbReference>
<dbReference type="InterPro" id="IPR028098">
    <property type="entry name" value="Glyco_trans_4-like_N"/>
</dbReference>
<dbReference type="InterPro" id="IPR050194">
    <property type="entry name" value="Glycosyltransferase_grp1"/>
</dbReference>
<name>A0A939B552_9BACT</name>
<reference evidence="3 4" key="1">
    <citation type="journal article" date="2021" name="Sci. Rep.">
        <title>The distribution of antibiotic resistance genes in chicken gut microbiota commensals.</title>
        <authorList>
            <person name="Juricova H."/>
            <person name="Matiasovicova J."/>
            <person name="Kubasova T."/>
            <person name="Cejkova D."/>
            <person name="Rychlik I."/>
        </authorList>
    </citation>
    <scope>NUCLEOTIDE SEQUENCE [LARGE SCALE GENOMIC DNA]</scope>
    <source>
        <strain evidence="3 4">An819</strain>
    </source>
</reference>
<comment type="caution">
    <text evidence="3">The sequence shown here is derived from an EMBL/GenBank/DDBJ whole genome shotgun (WGS) entry which is preliminary data.</text>
</comment>
<feature type="domain" description="Glycosyl transferase family 1" evidence="1">
    <location>
        <begin position="221"/>
        <end position="360"/>
    </location>
</feature>
<dbReference type="SUPFAM" id="SSF53756">
    <property type="entry name" value="UDP-Glycosyltransferase/glycogen phosphorylase"/>
    <property type="match status" value="1"/>
</dbReference>
<dbReference type="AlphaFoldDB" id="A0A939B552"/>
<feature type="domain" description="Glycosyltransferase subfamily 4-like N-terminal" evidence="2">
    <location>
        <begin position="18"/>
        <end position="213"/>
    </location>
</feature>
<evidence type="ECO:0000259" key="1">
    <source>
        <dbReference type="Pfam" id="PF00534"/>
    </source>
</evidence>
<evidence type="ECO:0000259" key="2">
    <source>
        <dbReference type="Pfam" id="PF13439"/>
    </source>
</evidence>
<keyword evidence="4" id="KW-1185">Reference proteome</keyword>
<dbReference type="RefSeq" id="WP_205110171.1">
    <property type="nucleotide sequence ID" value="NZ_JACJJL010000015.1"/>
</dbReference>
<dbReference type="Pfam" id="PF00534">
    <property type="entry name" value="Glycos_transf_1"/>
    <property type="match status" value="1"/>
</dbReference>
<dbReference type="Proteomes" id="UP000764045">
    <property type="component" value="Unassembled WGS sequence"/>
</dbReference>
<dbReference type="PANTHER" id="PTHR45947:SF13">
    <property type="entry name" value="TRANSFERASE"/>
    <property type="match status" value="1"/>
</dbReference>
<dbReference type="GO" id="GO:0016757">
    <property type="term" value="F:glycosyltransferase activity"/>
    <property type="evidence" value="ECO:0007669"/>
    <property type="project" value="InterPro"/>
</dbReference>
<proteinExistence type="predicted"/>
<accession>A0A939B552</accession>
<dbReference type="EMBL" id="JACJJL010000015">
    <property type="protein sequence ID" value="MBM6662079.1"/>
    <property type="molecule type" value="Genomic_DNA"/>
</dbReference>
<protein>
    <submittedName>
        <fullName evidence="3">Glycosyltransferase</fullName>
    </submittedName>
</protein>
<dbReference type="Gene3D" id="3.40.50.2000">
    <property type="entry name" value="Glycogen Phosphorylase B"/>
    <property type="match status" value="2"/>
</dbReference>
<dbReference type="PANTHER" id="PTHR45947">
    <property type="entry name" value="SULFOQUINOVOSYL TRANSFERASE SQD2"/>
    <property type="match status" value="1"/>
</dbReference>
<dbReference type="InterPro" id="IPR001296">
    <property type="entry name" value="Glyco_trans_1"/>
</dbReference>
<evidence type="ECO:0000313" key="3">
    <source>
        <dbReference type="EMBL" id="MBM6662079.1"/>
    </source>
</evidence>
<sequence length="390" mass="45058">MRILLSNKFYYRRGGDCIYMLNLEQLLKTHGHEVAVFAMDYPDNEETPWKKYFPSNMSKQMAFTRPFGSREVKNKFGKLLDDFRPDVVHLNNIHTQLSPVIAELAHRRGIRTVWTLHDYKLLCPRYDCLRNGKEICELCFNGDKSHCKTYRCMKGSRLASEIGYREAIKWNRKRLEECTDLFVCPSRFMAEKMAQGGFRKDKLKVLCNFIDIEKCRKDGYAKDDYYCYVGRLSHEKGVGTLVKAAARLPYKLKIIGEGPLLEQLKIRNEELKGNVEFLGFRQWDDIKDIVGKARFTVIPSEWYENNPLSVIEAECLGTPVLGARIGGIPELIDEGVNGMTFESGNADDLYGKIKAMYNADFDYKVIADAAMKRYNAESYYGEIMKCYLGR</sequence>
<evidence type="ECO:0000313" key="4">
    <source>
        <dbReference type="Proteomes" id="UP000764045"/>
    </source>
</evidence>